<evidence type="ECO:0000256" key="10">
    <source>
        <dbReference type="SAM" id="MobiDB-lite"/>
    </source>
</evidence>
<dbReference type="GO" id="GO:0000122">
    <property type="term" value="P:negative regulation of transcription by RNA polymerase II"/>
    <property type="evidence" value="ECO:0007669"/>
    <property type="project" value="TreeGrafter"/>
</dbReference>
<comment type="caution">
    <text evidence="12">The sequence shown here is derived from an EMBL/GenBank/DDBJ whole genome shotgun (WGS) entry which is preliminary data.</text>
</comment>
<dbReference type="CDD" id="cd00202">
    <property type="entry name" value="ZnF_GATA"/>
    <property type="match status" value="1"/>
</dbReference>
<dbReference type="GO" id="GO:0008270">
    <property type="term" value="F:zinc ion binding"/>
    <property type="evidence" value="ECO:0007669"/>
    <property type="project" value="UniProtKB-KW"/>
</dbReference>
<keyword evidence="4" id="KW-0862">Zinc</keyword>
<dbReference type="GO" id="GO:0000981">
    <property type="term" value="F:DNA-binding transcription factor activity, RNA polymerase II-specific"/>
    <property type="evidence" value="ECO:0007669"/>
    <property type="project" value="TreeGrafter"/>
</dbReference>
<dbReference type="PROSITE" id="PS00344">
    <property type="entry name" value="GATA_ZN_FINGER_1"/>
    <property type="match status" value="1"/>
</dbReference>
<keyword evidence="3 9" id="KW-0863">Zinc-finger</keyword>
<feature type="compositionally biased region" description="Polar residues" evidence="10">
    <location>
        <begin position="249"/>
        <end position="262"/>
    </location>
</feature>
<feature type="region of interest" description="Disordered" evidence="10">
    <location>
        <begin position="384"/>
        <end position="417"/>
    </location>
</feature>
<dbReference type="GO" id="GO:0045944">
    <property type="term" value="P:positive regulation of transcription by RNA polymerase II"/>
    <property type="evidence" value="ECO:0007669"/>
    <property type="project" value="TreeGrafter"/>
</dbReference>
<evidence type="ECO:0000313" key="12">
    <source>
        <dbReference type="EMBL" id="KAF7189057.1"/>
    </source>
</evidence>
<dbReference type="AlphaFoldDB" id="A0A8H6VFY7"/>
<evidence type="ECO:0000256" key="6">
    <source>
        <dbReference type="ARBA" id="ARBA00023063"/>
    </source>
</evidence>
<feature type="region of interest" description="Disordered" evidence="10">
    <location>
        <begin position="288"/>
        <end position="313"/>
    </location>
</feature>
<evidence type="ECO:0000256" key="3">
    <source>
        <dbReference type="ARBA" id="ARBA00022771"/>
    </source>
</evidence>
<dbReference type="InterPro" id="IPR000679">
    <property type="entry name" value="Znf_GATA"/>
</dbReference>
<dbReference type="SUPFAM" id="SSF57716">
    <property type="entry name" value="Glucocorticoid receptor-like (DNA-binding domain)"/>
    <property type="match status" value="1"/>
</dbReference>
<evidence type="ECO:0000256" key="8">
    <source>
        <dbReference type="ARBA" id="ARBA00023242"/>
    </source>
</evidence>
<keyword evidence="7" id="KW-0804">Transcription</keyword>
<evidence type="ECO:0000256" key="2">
    <source>
        <dbReference type="ARBA" id="ARBA00022723"/>
    </source>
</evidence>
<name>A0A8H6VFY7_9PEZI</name>
<feature type="compositionally biased region" description="Basic and acidic residues" evidence="10">
    <location>
        <begin position="23"/>
        <end position="37"/>
    </location>
</feature>
<dbReference type="GO" id="GO:0000978">
    <property type="term" value="F:RNA polymerase II cis-regulatory region sequence-specific DNA binding"/>
    <property type="evidence" value="ECO:0007669"/>
    <property type="project" value="TreeGrafter"/>
</dbReference>
<feature type="region of interest" description="Disordered" evidence="10">
    <location>
        <begin position="237"/>
        <end position="262"/>
    </location>
</feature>
<feature type="compositionally biased region" description="Polar residues" evidence="10">
    <location>
        <begin position="299"/>
        <end position="313"/>
    </location>
</feature>
<evidence type="ECO:0000313" key="13">
    <source>
        <dbReference type="Proteomes" id="UP000660729"/>
    </source>
</evidence>
<dbReference type="Gene3D" id="3.30.50.10">
    <property type="entry name" value="Erythroid Transcription Factor GATA-1, subunit A"/>
    <property type="match status" value="1"/>
</dbReference>
<protein>
    <submittedName>
        <fullName evidence="12">GATA type zinc finger protein asd-4</fullName>
    </submittedName>
</protein>
<evidence type="ECO:0000256" key="4">
    <source>
        <dbReference type="ARBA" id="ARBA00022833"/>
    </source>
</evidence>
<dbReference type="InterPro" id="IPR039355">
    <property type="entry name" value="Transcription_factor_GATA"/>
</dbReference>
<dbReference type="EMBL" id="JABCIY010000194">
    <property type="protein sequence ID" value="KAF7189057.1"/>
    <property type="molecule type" value="Genomic_DNA"/>
</dbReference>
<gene>
    <name evidence="12" type="ORF">HII31_09479</name>
</gene>
<keyword evidence="6" id="KW-0534">Nitrate assimilation</keyword>
<reference evidence="12" key="1">
    <citation type="submission" date="2020-04" db="EMBL/GenBank/DDBJ databases">
        <title>Draft genome resource of the tomato pathogen Pseudocercospora fuligena.</title>
        <authorList>
            <person name="Zaccaron A."/>
        </authorList>
    </citation>
    <scope>NUCLEOTIDE SEQUENCE</scope>
    <source>
        <strain evidence="12">PF001</strain>
    </source>
</reference>
<feature type="region of interest" description="Disordered" evidence="10">
    <location>
        <begin position="1"/>
        <end position="51"/>
    </location>
</feature>
<keyword evidence="5" id="KW-0805">Transcription regulation</keyword>
<evidence type="ECO:0000256" key="9">
    <source>
        <dbReference type="PROSITE-ProRule" id="PRU00094"/>
    </source>
</evidence>
<evidence type="ECO:0000256" key="5">
    <source>
        <dbReference type="ARBA" id="ARBA00023015"/>
    </source>
</evidence>
<organism evidence="12 13">
    <name type="scientific">Pseudocercospora fuligena</name>
    <dbReference type="NCBI Taxonomy" id="685502"/>
    <lineage>
        <taxon>Eukaryota</taxon>
        <taxon>Fungi</taxon>
        <taxon>Dikarya</taxon>
        <taxon>Ascomycota</taxon>
        <taxon>Pezizomycotina</taxon>
        <taxon>Dothideomycetes</taxon>
        <taxon>Dothideomycetidae</taxon>
        <taxon>Mycosphaerellales</taxon>
        <taxon>Mycosphaerellaceae</taxon>
        <taxon>Pseudocercospora</taxon>
    </lineage>
</organism>
<dbReference type="SMART" id="SM00401">
    <property type="entry name" value="ZnF_GATA"/>
    <property type="match status" value="1"/>
</dbReference>
<keyword evidence="2" id="KW-0479">Metal-binding</keyword>
<dbReference type="PANTHER" id="PTHR10071:SF281">
    <property type="entry name" value="BOX A-BINDING FACTOR-RELATED"/>
    <property type="match status" value="1"/>
</dbReference>
<dbReference type="Pfam" id="PF00320">
    <property type="entry name" value="GATA"/>
    <property type="match status" value="1"/>
</dbReference>
<dbReference type="Proteomes" id="UP000660729">
    <property type="component" value="Unassembled WGS sequence"/>
</dbReference>
<evidence type="ECO:0000259" key="11">
    <source>
        <dbReference type="PROSITE" id="PS50114"/>
    </source>
</evidence>
<dbReference type="GO" id="GO:0005634">
    <property type="term" value="C:nucleus"/>
    <property type="evidence" value="ECO:0007669"/>
    <property type="project" value="UniProtKB-SubCell"/>
</dbReference>
<feature type="compositionally biased region" description="Polar residues" evidence="10">
    <location>
        <begin position="41"/>
        <end position="51"/>
    </location>
</feature>
<dbReference type="PROSITE" id="PS50114">
    <property type="entry name" value="GATA_ZN_FINGER_2"/>
    <property type="match status" value="1"/>
</dbReference>
<dbReference type="InterPro" id="IPR013088">
    <property type="entry name" value="Znf_NHR/GATA"/>
</dbReference>
<proteinExistence type="predicted"/>
<keyword evidence="8" id="KW-0539">Nucleus</keyword>
<feature type="domain" description="GATA-type" evidence="11">
    <location>
        <begin position="134"/>
        <end position="181"/>
    </location>
</feature>
<evidence type="ECO:0000256" key="1">
    <source>
        <dbReference type="ARBA" id="ARBA00004123"/>
    </source>
</evidence>
<accession>A0A8H6VFY7</accession>
<keyword evidence="13" id="KW-1185">Reference proteome</keyword>
<comment type="subcellular location">
    <subcellularLocation>
        <location evidence="1">Nucleus</location>
    </subcellularLocation>
</comment>
<feature type="region of interest" description="Disordered" evidence="10">
    <location>
        <begin position="173"/>
        <end position="206"/>
    </location>
</feature>
<dbReference type="OrthoDB" id="515401at2759"/>
<evidence type="ECO:0000256" key="7">
    <source>
        <dbReference type="ARBA" id="ARBA00023163"/>
    </source>
</evidence>
<feature type="compositionally biased region" description="Basic and acidic residues" evidence="10">
    <location>
        <begin position="398"/>
        <end position="408"/>
    </location>
</feature>
<dbReference type="InterPro" id="IPR056998">
    <property type="entry name" value="Asd-4/GZF3_helical"/>
</dbReference>
<dbReference type="FunFam" id="3.30.50.10:FF:000007">
    <property type="entry name" value="Nitrogen regulatory AreA, N-terminal"/>
    <property type="match status" value="1"/>
</dbReference>
<dbReference type="PANTHER" id="PTHR10071">
    <property type="entry name" value="TRANSCRIPTION FACTOR GATA FAMILY MEMBER"/>
    <property type="match status" value="1"/>
</dbReference>
<sequence>MLSYAVSNPPQSFQRPMFAEPLSRPHDIRNSDYDTKARRPSSASYSSIGEQTRQASFDSGIGALGALANIAANAPAAITNKGSSGSGENTFRSLTFAWHSTRSSTPTSSTAMSQTAPAATAGYGNQNGSAPPICANCQTSVTPLWRRDESGSVLCNACGLFLKLHGRPRPISLKSDVIKSRNRVKTSQPKKRDSQGGQDGNGLMVTNGYAAAHPDAAHVATHAPGTINGHQHGFPMGSMTGHMGEPSPGSRSNTPGLHQQNSNHSIAPQHIFDTVSLPSDTFASPSLPAFNLRNPSPAPTANGNGSHMGVSSNYEDLVNQNNTLRTRVSELEVINDLFRGRVSELEASEQDARQKERSKDAEVQRYLAELATANSRAAELERRLKEFEEDGPARKKARTDSDSNRDTISEPGSAVAE</sequence>
<dbReference type="PRINTS" id="PR00619">
    <property type="entry name" value="GATAZNFINGER"/>
</dbReference>
<feature type="compositionally biased region" description="Polar residues" evidence="10">
    <location>
        <begin position="1"/>
        <end position="14"/>
    </location>
</feature>
<dbReference type="Pfam" id="PF25026">
    <property type="entry name" value="Asd-4"/>
    <property type="match status" value="1"/>
</dbReference>